<protein>
    <submittedName>
        <fullName evidence="2">Lipid-binding SYLF domain-containing protein</fullName>
    </submittedName>
</protein>
<dbReference type="AlphaFoldDB" id="A0A6L5WJ17"/>
<dbReference type="EMBL" id="VWSJ01000002">
    <property type="protein sequence ID" value="MSN95823.1"/>
    <property type="molecule type" value="Genomic_DNA"/>
</dbReference>
<feature type="domain" description="Ysc84 actin-binding" evidence="1">
    <location>
        <begin position="89"/>
        <end position="173"/>
    </location>
</feature>
<name>A0A6L5WJ17_9BACT</name>
<dbReference type="Pfam" id="PF04366">
    <property type="entry name" value="Ysc84"/>
    <property type="match status" value="1"/>
</dbReference>
<evidence type="ECO:0000259" key="1">
    <source>
        <dbReference type="Pfam" id="PF04366"/>
    </source>
</evidence>
<dbReference type="RefSeq" id="WP_154570094.1">
    <property type="nucleotide sequence ID" value="NZ_VWSJ01000002.1"/>
</dbReference>
<dbReference type="Proteomes" id="UP000476338">
    <property type="component" value="Unassembled WGS sequence"/>
</dbReference>
<keyword evidence="3" id="KW-1185">Reference proteome</keyword>
<organism evidence="2 3">
    <name type="scientific">Campylobacter portucalensis</name>
    <dbReference type="NCBI Taxonomy" id="2608384"/>
    <lineage>
        <taxon>Bacteria</taxon>
        <taxon>Pseudomonadati</taxon>
        <taxon>Campylobacterota</taxon>
        <taxon>Epsilonproteobacteria</taxon>
        <taxon>Campylobacterales</taxon>
        <taxon>Campylobacteraceae</taxon>
        <taxon>Campylobacter</taxon>
    </lineage>
</organism>
<reference evidence="2 3" key="2">
    <citation type="submission" date="2020-03" db="EMBL/GenBank/DDBJ databases">
        <title>Campylobacter portucalensis sp. nov., a new species of Campylobacter isolated from the reproductive tract of bulls.</title>
        <authorList>
            <person name="Silva M.F."/>
            <person name="Pereira G."/>
            <person name="Carneiro C."/>
            <person name="Hemphill A."/>
            <person name="Mateus L."/>
            <person name="Lopes-Da-Costa L."/>
            <person name="Silva E."/>
        </authorList>
    </citation>
    <scope>NUCLEOTIDE SEQUENCE [LARGE SCALE GENOMIC DNA]</scope>
    <source>
        <strain evidence="2 3">FMV-PI01</strain>
    </source>
</reference>
<dbReference type="CDD" id="cd11524">
    <property type="entry name" value="SYLF"/>
    <property type="match status" value="1"/>
</dbReference>
<reference evidence="2 3" key="1">
    <citation type="submission" date="2019-09" db="EMBL/GenBank/DDBJ databases">
        <authorList>
            <person name="Silva M."/>
            <person name="Pereira G."/>
            <person name="Lopes-Da-Costa L."/>
            <person name="Silva E."/>
        </authorList>
    </citation>
    <scope>NUCLEOTIDE SEQUENCE [LARGE SCALE GENOMIC DNA]</scope>
    <source>
        <strain evidence="2 3">FMV-PI01</strain>
    </source>
</reference>
<evidence type="ECO:0000313" key="2">
    <source>
        <dbReference type="EMBL" id="MSN95823.1"/>
    </source>
</evidence>
<comment type="caution">
    <text evidence="2">The sequence shown here is derived from an EMBL/GenBank/DDBJ whole genome shotgun (WGS) entry which is preliminary data.</text>
</comment>
<evidence type="ECO:0000313" key="3">
    <source>
        <dbReference type="Proteomes" id="UP000476338"/>
    </source>
</evidence>
<accession>A0A6L5WJ17</accession>
<dbReference type="InterPro" id="IPR007461">
    <property type="entry name" value="Ysc84_actin-binding"/>
</dbReference>
<sequence>MKKILICFLVMFGNLWALNEEILISSANAYAITMEDVDIKNKLVEKSKAILIFPSVKKVGFIVGGLLGDGVCLMKNSDSFIPMKAKISNASIGFQVGYEDNYMVIFIMDDETLNNILNSKASLSLDATASIYKLSANVGAINAFNKNIYAYTNKSGIFAGASLGGFKISVDTKSIYKTQSYGFKNLISVINKD</sequence>
<proteinExistence type="predicted"/>
<gene>
    <name evidence="2" type="ORF">F1B92_01205</name>
</gene>